<reference evidence="1 2" key="1">
    <citation type="submission" date="2019-09" db="EMBL/GenBank/DDBJ databases">
        <title>Serinicoccus pratensis sp. nov., isolated from meadow soil.</title>
        <authorList>
            <person name="Zhang W."/>
        </authorList>
    </citation>
    <scope>NUCLEOTIDE SEQUENCE [LARGE SCALE GENOMIC DNA]</scope>
    <source>
        <strain evidence="1 2">W204</strain>
    </source>
</reference>
<dbReference type="Proteomes" id="UP000326546">
    <property type="component" value="Chromosome"/>
</dbReference>
<dbReference type="PANTHER" id="PTHR42110">
    <property type="entry name" value="L-ASPARAGINASE, PUTATIVE (AFU_ORTHOLOGUE AFUA_3G11890)-RELATED"/>
    <property type="match status" value="1"/>
</dbReference>
<gene>
    <name evidence="1" type="ORF">FY030_13285</name>
</gene>
<dbReference type="RefSeq" id="WP_158061953.1">
    <property type="nucleotide sequence ID" value="NZ_CP044427.1"/>
</dbReference>
<dbReference type="AlphaFoldDB" id="A0A5J6V6X5"/>
<dbReference type="EMBL" id="CP044427">
    <property type="protein sequence ID" value="QFG69548.1"/>
    <property type="molecule type" value="Genomic_DNA"/>
</dbReference>
<name>A0A5J6V6X5_9MICO</name>
<evidence type="ECO:0000313" key="1">
    <source>
        <dbReference type="EMBL" id="QFG69548.1"/>
    </source>
</evidence>
<sequence length="343" mass="34728">MSEQTMSHSPLTQAPVVAEVVRNGFVESVHHGVLALTAADGSTSLAVGPVDAPVLPRSSLKPLQAVAMLRAGAQLEGELLALACASHSGEPFHLEGARRILASVGLADSALQNTPSSPIDDVERARWVREGRTDSSLGQNCSGKHAGMLAACRAAGWDTTTYLDPEHPLQRLIIEVVEELTGDRVSALTVDGCGAPALGVSTAGLARAFGTLAAADPDTPEGRVAAAVHAHPAWLGGTGRDVTALIQAVPGLIAKDGAESVYAVGLADGRGLAVKITDGAERARVVVTTATLRAAGVETLAPGVADALDQLDARAVVRGHGQPVGAVRAVVPGLAGMPSAGCP</sequence>
<dbReference type="PANTHER" id="PTHR42110:SF1">
    <property type="entry name" value="L-ASPARAGINASE, PUTATIVE (AFU_ORTHOLOGUE AFUA_3G11890)-RELATED"/>
    <property type="match status" value="1"/>
</dbReference>
<dbReference type="InterPro" id="IPR010349">
    <property type="entry name" value="Asparaginase_II"/>
</dbReference>
<dbReference type="Pfam" id="PF06089">
    <property type="entry name" value="Asparaginase_II"/>
    <property type="match status" value="1"/>
</dbReference>
<dbReference type="OrthoDB" id="9780674at2"/>
<protein>
    <submittedName>
        <fullName evidence="1">Asparaginase</fullName>
    </submittedName>
</protein>
<organism evidence="1 2">
    <name type="scientific">Ornithinimicrobium pratense</name>
    <dbReference type="NCBI Taxonomy" id="2593973"/>
    <lineage>
        <taxon>Bacteria</taxon>
        <taxon>Bacillati</taxon>
        <taxon>Actinomycetota</taxon>
        <taxon>Actinomycetes</taxon>
        <taxon>Micrococcales</taxon>
        <taxon>Ornithinimicrobiaceae</taxon>
        <taxon>Ornithinimicrobium</taxon>
    </lineage>
</organism>
<accession>A0A5J6V6X5</accession>
<evidence type="ECO:0000313" key="2">
    <source>
        <dbReference type="Proteomes" id="UP000326546"/>
    </source>
</evidence>
<dbReference type="KEGG" id="serw:FY030_13285"/>
<keyword evidence="2" id="KW-1185">Reference proteome</keyword>
<proteinExistence type="predicted"/>